<reference evidence="4 5" key="1">
    <citation type="submission" date="2020-08" db="EMBL/GenBank/DDBJ databases">
        <title>Genomic Encyclopedia of Type Strains, Phase IV (KMG-IV): sequencing the most valuable type-strain genomes for metagenomic binning, comparative biology and taxonomic classification.</title>
        <authorList>
            <person name="Goeker M."/>
        </authorList>
    </citation>
    <scope>NUCLEOTIDE SEQUENCE [LARGE SCALE GENOMIC DNA]</scope>
    <source>
        <strain evidence="4 5">DSM 26723</strain>
    </source>
</reference>
<sequence length="662" mass="66166">MRIIRSMMAAALCILAIEAPAAVLLETTSLVATTEEAQASLPAPLSFTVTQAGRYTITLRDLQTPENLSRLEAAVTRNLVRVAAVEVQAVTGGTPQPASVSFTAEAGEYQVHVVGTPATGEAGGAFGVVVAPTDGGAALLDAADVIAVESQPAADQAVLRQALSLPVAGRYSVALTDLSFAPTQTTLQALVLREVPTGVEPIVVDAGGFDAPVSGDYELIILAKATGGDLAGLYNVRVTGPQAQAIFQSVQPVGRTRAPSALTFPAVGQYTLSATDLRFPSALASFGAVIVQSGAAIGRVTDDLPKTVTAAAGTAQLFSIGVASAIDEVGAFAVAVKQGSTVIASSLRTVDNSDDPAKPSIYRFDAASVAAGVHSLNLEDLRFPAPLPLLKAAVIQNATVIHEQNAAGVANVTLAAGDGQVLVATRAPAASGNGLFSVRLLPPTGQAVVQGTQGVGGLFQSLPLTVATTGVYDIALTDLEFPSELQSAALAVTQGSTVIGQVLGDGVIPRQQLTAGTYALYFLGQPALGAGFGLYGLRVADAAPTPTVTLTATPTSVTSGQTTSLQWTATNATACTASGGWSGAKATNGTQTSDALTAAATFTITCTGAGGSATASASVSVTQPGSGGGGGGDGGGGAFGALFCVLLGIAVATRRAVRQQRA</sequence>
<comment type="caution">
    <text evidence="4">The sequence shown here is derived from an EMBL/GenBank/DDBJ whole genome shotgun (WGS) entry which is preliminary data.</text>
</comment>
<protein>
    <recommendedName>
        <fullName evidence="6">Ig-like domain-containing protein</fullName>
    </recommendedName>
</protein>
<evidence type="ECO:0000313" key="4">
    <source>
        <dbReference type="EMBL" id="MBB6091268.1"/>
    </source>
</evidence>
<feature type="compositionally biased region" description="Low complexity" evidence="1">
    <location>
        <begin position="612"/>
        <end position="622"/>
    </location>
</feature>
<keyword evidence="2" id="KW-0472">Membrane</keyword>
<evidence type="ECO:0000256" key="1">
    <source>
        <dbReference type="SAM" id="MobiDB-lite"/>
    </source>
</evidence>
<feature type="signal peptide" evidence="3">
    <location>
        <begin position="1"/>
        <end position="21"/>
    </location>
</feature>
<feature type="chain" id="PRO_5032633214" description="Ig-like domain-containing protein" evidence="3">
    <location>
        <begin position="22"/>
        <end position="662"/>
    </location>
</feature>
<dbReference type="AlphaFoldDB" id="A0A841HG38"/>
<feature type="region of interest" description="Disordered" evidence="1">
    <location>
        <begin position="610"/>
        <end position="629"/>
    </location>
</feature>
<accession>A0A841HG38</accession>
<evidence type="ECO:0000256" key="3">
    <source>
        <dbReference type="SAM" id="SignalP"/>
    </source>
</evidence>
<evidence type="ECO:0000256" key="2">
    <source>
        <dbReference type="SAM" id="Phobius"/>
    </source>
</evidence>
<gene>
    <name evidence="4" type="ORF">HNQ60_000114</name>
</gene>
<organism evidence="4 5">
    <name type="scientific">Povalibacter uvarum</name>
    <dbReference type="NCBI Taxonomy" id="732238"/>
    <lineage>
        <taxon>Bacteria</taxon>
        <taxon>Pseudomonadati</taxon>
        <taxon>Pseudomonadota</taxon>
        <taxon>Gammaproteobacteria</taxon>
        <taxon>Steroidobacterales</taxon>
        <taxon>Steroidobacteraceae</taxon>
        <taxon>Povalibacter</taxon>
    </lineage>
</organism>
<keyword evidence="5" id="KW-1185">Reference proteome</keyword>
<keyword evidence="3" id="KW-0732">Signal</keyword>
<dbReference type="EMBL" id="JACHHZ010000001">
    <property type="protein sequence ID" value="MBB6091268.1"/>
    <property type="molecule type" value="Genomic_DNA"/>
</dbReference>
<evidence type="ECO:0000313" key="5">
    <source>
        <dbReference type="Proteomes" id="UP000588068"/>
    </source>
</evidence>
<dbReference type="Proteomes" id="UP000588068">
    <property type="component" value="Unassembled WGS sequence"/>
</dbReference>
<dbReference type="RefSeq" id="WP_184329080.1">
    <property type="nucleotide sequence ID" value="NZ_JACHHZ010000001.1"/>
</dbReference>
<name>A0A841HG38_9GAMM</name>
<evidence type="ECO:0008006" key="6">
    <source>
        <dbReference type="Google" id="ProtNLM"/>
    </source>
</evidence>
<keyword evidence="2" id="KW-0812">Transmembrane</keyword>
<keyword evidence="2" id="KW-1133">Transmembrane helix</keyword>
<feature type="transmembrane region" description="Helical" evidence="2">
    <location>
        <begin position="634"/>
        <end position="653"/>
    </location>
</feature>
<proteinExistence type="predicted"/>